<protein>
    <submittedName>
        <fullName evidence="1">Uncharacterized protein</fullName>
    </submittedName>
</protein>
<accession>A0A450WKB7</accession>
<name>A0A450WKB7_9GAMM</name>
<sequence>MIAREQFETAKPGHFVFESTVDADHLLQLPTELPEGSTVRITIEPIPQQRGESDTTANITDSEIGRLLYAARQAYIESGGNLMSQDEILAEIRAQRGEAVDD</sequence>
<dbReference type="EMBL" id="CAADFN010000032">
    <property type="protein sequence ID" value="VFK17466.1"/>
    <property type="molecule type" value="Genomic_DNA"/>
</dbReference>
<proteinExistence type="predicted"/>
<reference evidence="1" key="1">
    <citation type="submission" date="2019-02" db="EMBL/GenBank/DDBJ databases">
        <authorList>
            <person name="Gruber-Vodicka R. H."/>
            <person name="Seah K. B. B."/>
        </authorList>
    </citation>
    <scope>NUCLEOTIDE SEQUENCE</scope>
    <source>
        <strain evidence="1">BECK_BY7</strain>
    </source>
</reference>
<evidence type="ECO:0000313" key="1">
    <source>
        <dbReference type="EMBL" id="VFK17466.1"/>
    </source>
</evidence>
<dbReference type="AlphaFoldDB" id="A0A450WKB7"/>
<gene>
    <name evidence="1" type="ORF">BECKLFY1418C_GA0070996_103210</name>
</gene>
<organism evidence="1">
    <name type="scientific">Candidatus Kentrum sp. LFY</name>
    <dbReference type="NCBI Taxonomy" id="2126342"/>
    <lineage>
        <taxon>Bacteria</taxon>
        <taxon>Pseudomonadati</taxon>
        <taxon>Pseudomonadota</taxon>
        <taxon>Gammaproteobacteria</taxon>
        <taxon>Candidatus Kentrum</taxon>
    </lineage>
</organism>